<dbReference type="InterPro" id="IPR003111">
    <property type="entry name" value="Lon_prtase_N"/>
</dbReference>
<dbReference type="GO" id="GO:0006508">
    <property type="term" value="P:proteolysis"/>
    <property type="evidence" value="ECO:0007669"/>
    <property type="project" value="UniProtKB-KW"/>
</dbReference>
<reference evidence="2 3" key="1">
    <citation type="submission" date="2019-02" db="EMBL/GenBank/DDBJ databases">
        <title>Deep-cultivation of Planctomycetes and their phenomic and genomic characterization uncovers novel biology.</title>
        <authorList>
            <person name="Wiegand S."/>
            <person name="Jogler M."/>
            <person name="Boedeker C."/>
            <person name="Pinto D."/>
            <person name="Vollmers J."/>
            <person name="Rivas-Marin E."/>
            <person name="Kohn T."/>
            <person name="Peeters S.H."/>
            <person name="Heuer A."/>
            <person name="Rast P."/>
            <person name="Oberbeckmann S."/>
            <person name="Bunk B."/>
            <person name="Jeske O."/>
            <person name="Meyerdierks A."/>
            <person name="Storesund J.E."/>
            <person name="Kallscheuer N."/>
            <person name="Luecker S."/>
            <person name="Lage O.M."/>
            <person name="Pohl T."/>
            <person name="Merkel B.J."/>
            <person name="Hornburger P."/>
            <person name="Mueller R.-W."/>
            <person name="Bruemmer F."/>
            <person name="Labrenz M."/>
            <person name="Spormann A.M."/>
            <person name="Op den Camp H."/>
            <person name="Overmann J."/>
            <person name="Amann R."/>
            <person name="Jetten M.S.M."/>
            <person name="Mascher T."/>
            <person name="Medema M.H."/>
            <person name="Devos D.P."/>
            <person name="Kaster A.-K."/>
            <person name="Ovreas L."/>
            <person name="Rohde M."/>
            <person name="Galperin M.Y."/>
            <person name="Jogler C."/>
        </authorList>
    </citation>
    <scope>NUCLEOTIDE SEQUENCE [LARGE SCALE GENOMIC DNA]</scope>
    <source>
        <strain evidence="2 3">Pla133</strain>
    </source>
</reference>
<protein>
    <submittedName>
        <fullName evidence="2">Lon protease</fullName>
        <ecNumber evidence="2">3.4.21.53</ecNumber>
    </submittedName>
</protein>
<proteinExistence type="predicted"/>
<dbReference type="InterPro" id="IPR015947">
    <property type="entry name" value="PUA-like_sf"/>
</dbReference>
<dbReference type="InterPro" id="IPR046336">
    <property type="entry name" value="Lon_prtase_N_sf"/>
</dbReference>
<dbReference type="AlphaFoldDB" id="A0A518BHT4"/>
<dbReference type="RefSeq" id="WP_419192232.1">
    <property type="nucleotide sequence ID" value="NZ_CP036287.1"/>
</dbReference>
<dbReference type="Proteomes" id="UP000316921">
    <property type="component" value="Chromosome"/>
</dbReference>
<sequence length="205" mass="22713">MIDVPDCWPPPDDLPAKEQVVPLFPLANVWLVPHAVMPLHIFEPRYRAMVEAVLDGSGELVLGTVVQGHESDMQDAPPVHPVAGLGQIVQFEKLPDGRFLIMLLGKSRVRIAECESDHEYRLVSAAQLEETPAPVTRESELREKLTGAILARSEDLLNLPDNLPIGCLADLLALRLNPPHQTWQQLYSTLDAERRAEIALDLASD</sequence>
<gene>
    <name evidence="2" type="primary">lon_1</name>
    <name evidence="2" type="ORF">Pla133_16230</name>
</gene>
<dbReference type="PROSITE" id="PS51787">
    <property type="entry name" value="LON_N"/>
    <property type="match status" value="1"/>
</dbReference>
<dbReference type="SMART" id="SM00464">
    <property type="entry name" value="LON"/>
    <property type="match status" value="1"/>
</dbReference>
<dbReference type="GO" id="GO:0004252">
    <property type="term" value="F:serine-type endopeptidase activity"/>
    <property type="evidence" value="ECO:0007669"/>
    <property type="project" value="UniProtKB-EC"/>
</dbReference>
<evidence type="ECO:0000313" key="2">
    <source>
        <dbReference type="EMBL" id="QDU66547.1"/>
    </source>
</evidence>
<accession>A0A518BHT4</accession>
<dbReference type="Gene3D" id="2.30.130.40">
    <property type="entry name" value="LON domain-like"/>
    <property type="match status" value="1"/>
</dbReference>
<evidence type="ECO:0000313" key="3">
    <source>
        <dbReference type="Proteomes" id="UP000316921"/>
    </source>
</evidence>
<organism evidence="2 3">
    <name type="scientific">Engelhardtia mirabilis</name>
    <dbReference type="NCBI Taxonomy" id="2528011"/>
    <lineage>
        <taxon>Bacteria</taxon>
        <taxon>Pseudomonadati</taxon>
        <taxon>Planctomycetota</taxon>
        <taxon>Planctomycetia</taxon>
        <taxon>Planctomycetia incertae sedis</taxon>
        <taxon>Engelhardtia</taxon>
    </lineage>
</organism>
<dbReference type="KEGG" id="pbap:Pla133_16230"/>
<dbReference type="Pfam" id="PF02190">
    <property type="entry name" value="LON_substr_bdg"/>
    <property type="match status" value="1"/>
</dbReference>
<dbReference type="EC" id="3.4.21.53" evidence="2"/>
<feature type="domain" description="Lon N-terminal" evidence="1">
    <location>
        <begin position="21"/>
        <end position="205"/>
    </location>
</feature>
<name>A0A518BHT4_9BACT</name>
<evidence type="ECO:0000259" key="1">
    <source>
        <dbReference type="PROSITE" id="PS51787"/>
    </source>
</evidence>
<dbReference type="EMBL" id="CP036287">
    <property type="protein sequence ID" value="QDU66547.1"/>
    <property type="molecule type" value="Genomic_DNA"/>
</dbReference>
<keyword evidence="2" id="KW-0378">Hydrolase</keyword>
<dbReference type="PANTHER" id="PTHR46732:SF8">
    <property type="entry name" value="ATP-DEPENDENT PROTEASE LA (LON) DOMAIN PROTEIN"/>
    <property type="match status" value="1"/>
</dbReference>
<keyword evidence="2" id="KW-0645">Protease</keyword>
<dbReference type="PANTHER" id="PTHR46732">
    <property type="entry name" value="ATP-DEPENDENT PROTEASE LA (LON) DOMAIN PROTEIN"/>
    <property type="match status" value="1"/>
</dbReference>
<keyword evidence="3" id="KW-1185">Reference proteome</keyword>
<dbReference type="SUPFAM" id="SSF88697">
    <property type="entry name" value="PUA domain-like"/>
    <property type="match status" value="1"/>
</dbReference>